<name>A0A816VPG4_9BILA</name>
<dbReference type="AlphaFoldDB" id="A0A816VPG4"/>
<dbReference type="Proteomes" id="UP000663887">
    <property type="component" value="Unassembled WGS sequence"/>
</dbReference>
<gene>
    <name evidence="1" type="ORF">XDN619_LOCUS23244</name>
</gene>
<accession>A0A816VPG4</accession>
<evidence type="ECO:0000313" key="2">
    <source>
        <dbReference type="Proteomes" id="UP000663887"/>
    </source>
</evidence>
<comment type="caution">
    <text evidence="1">The sequence shown here is derived from an EMBL/GenBank/DDBJ whole genome shotgun (WGS) entry which is preliminary data.</text>
</comment>
<organism evidence="1 2">
    <name type="scientific">Rotaria magnacalcarata</name>
    <dbReference type="NCBI Taxonomy" id="392030"/>
    <lineage>
        <taxon>Eukaryota</taxon>
        <taxon>Metazoa</taxon>
        <taxon>Spiralia</taxon>
        <taxon>Gnathifera</taxon>
        <taxon>Rotifera</taxon>
        <taxon>Eurotatoria</taxon>
        <taxon>Bdelloidea</taxon>
        <taxon>Philodinida</taxon>
        <taxon>Philodinidae</taxon>
        <taxon>Rotaria</taxon>
    </lineage>
</organism>
<protein>
    <submittedName>
        <fullName evidence="1">Uncharacterized protein</fullName>
    </submittedName>
</protein>
<sequence>MSYHVDVNLKIHDRVAIYETRLQRNFVVQVILQDQPMPPNGAITTTGHLTTSNYNNYSTPVEFPDSSIMEQF</sequence>
<evidence type="ECO:0000313" key="1">
    <source>
        <dbReference type="EMBL" id="CAF2123543.1"/>
    </source>
</evidence>
<reference evidence="1" key="1">
    <citation type="submission" date="2021-02" db="EMBL/GenBank/DDBJ databases">
        <authorList>
            <person name="Nowell W R."/>
        </authorList>
    </citation>
    <scope>NUCLEOTIDE SEQUENCE</scope>
</reference>
<proteinExistence type="predicted"/>
<dbReference type="EMBL" id="CAJNRG010010524">
    <property type="protein sequence ID" value="CAF2123543.1"/>
    <property type="molecule type" value="Genomic_DNA"/>
</dbReference>